<protein>
    <recommendedName>
        <fullName evidence="1">Integrator complex subunit 1 R3 domain-containing protein</fullName>
    </recommendedName>
</protein>
<dbReference type="Pfam" id="PF22927">
    <property type="entry name" value="INT1_R3"/>
    <property type="match status" value="1"/>
</dbReference>
<accession>A0A3P7M7Z0</accession>
<proteinExistence type="predicted"/>
<evidence type="ECO:0000313" key="3">
    <source>
        <dbReference type="Proteomes" id="UP000271098"/>
    </source>
</evidence>
<dbReference type="InterPro" id="IPR053964">
    <property type="entry name" value="INT1_R3"/>
</dbReference>
<keyword evidence="3" id="KW-1185">Reference proteome</keyword>
<evidence type="ECO:0000259" key="1">
    <source>
        <dbReference type="Pfam" id="PF22927"/>
    </source>
</evidence>
<name>A0A3P7M7Z0_9BILA</name>
<feature type="domain" description="Integrator complex subunit 1 R3" evidence="1">
    <location>
        <begin position="13"/>
        <end position="165"/>
    </location>
</feature>
<reference evidence="2 3" key="1">
    <citation type="submission" date="2018-11" db="EMBL/GenBank/DDBJ databases">
        <authorList>
            <consortium name="Pathogen Informatics"/>
        </authorList>
    </citation>
    <scope>NUCLEOTIDE SEQUENCE [LARGE SCALE GENOMIC DNA]</scope>
</reference>
<sequence>MAVESFRSICVQDRKVHSVIVELFGAVAATSGSVFDSKISLLAHYALTLPCVVVRHLPLISACMTSICQLPARLLRSSSYQSLLIFVAKLMIDLAPHSFNEDDRLQTILQSFFSLFENVGHGRTWMPLAQVLQNVCATYLEQNPKAAAPYFLTQTEAIKQLCACVESPAAKMLSDAIARLSRKMII</sequence>
<dbReference type="Proteomes" id="UP000271098">
    <property type="component" value="Unassembled WGS sequence"/>
</dbReference>
<organism evidence="2 3">
    <name type="scientific">Gongylonema pulchrum</name>
    <dbReference type="NCBI Taxonomy" id="637853"/>
    <lineage>
        <taxon>Eukaryota</taxon>
        <taxon>Metazoa</taxon>
        <taxon>Ecdysozoa</taxon>
        <taxon>Nematoda</taxon>
        <taxon>Chromadorea</taxon>
        <taxon>Rhabditida</taxon>
        <taxon>Spirurina</taxon>
        <taxon>Spiruromorpha</taxon>
        <taxon>Spiruroidea</taxon>
        <taxon>Gongylonematidae</taxon>
        <taxon>Gongylonema</taxon>
    </lineage>
</organism>
<dbReference type="AlphaFoldDB" id="A0A3P7M7Z0"/>
<evidence type="ECO:0000313" key="2">
    <source>
        <dbReference type="EMBL" id="VDN19493.1"/>
    </source>
</evidence>
<gene>
    <name evidence="2" type="ORF">GPUH_LOCUS11909</name>
</gene>
<dbReference type="EMBL" id="UYRT01078893">
    <property type="protein sequence ID" value="VDN19493.1"/>
    <property type="molecule type" value="Genomic_DNA"/>
</dbReference>